<dbReference type="EMBL" id="AP024485">
    <property type="protein sequence ID" value="BCS87842.1"/>
    <property type="molecule type" value="Genomic_DNA"/>
</dbReference>
<protein>
    <submittedName>
        <fullName evidence="3">Glycosyl transferase</fullName>
    </submittedName>
</protein>
<evidence type="ECO:0000259" key="2">
    <source>
        <dbReference type="Pfam" id="PF12000"/>
    </source>
</evidence>
<keyword evidence="4" id="KW-1185">Reference proteome</keyword>
<evidence type="ECO:0000313" key="4">
    <source>
        <dbReference type="Proteomes" id="UP001053296"/>
    </source>
</evidence>
<feature type="domain" description="Glycosyl transferase family 4" evidence="2">
    <location>
        <begin position="27"/>
        <end position="193"/>
    </location>
</feature>
<dbReference type="Pfam" id="PF12000">
    <property type="entry name" value="Glyco_trans_4_3"/>
    <property type="match status" value="1"/>
</dbReference>
<reference evidence="3" key="1">
    <citation type="journal article" date="2022" name="Arch. Microbiol.">
        <title>Pseudodesulfovibrio sediminis sp. nov., a mesophilic and neutrophilic sulfate-reducing bacterium isolated from sediment of a brackish lake.</title>
        <authorList>
            <person name="Takahashi A."/>
            <person name="Kojima H."/>
            <person name="Watanabe M."/>
            <person name="Fukui M."/>
        </authorList>
    </citation>
    <scope>NUCLEOTIDE SEQUENCE</scope>
    <source>
        <strain evidence="3">SF6</strain>
    </source>
</reference>
<organism evidence="3 4">
    <name type="scientific">Pseudodesulfovibrio sediminis</name>
    <dbReference type="NCBI Taxonomy" id="2810563"/>
    <lineage>
        <taxon>Bacteria</taxon>
        <taxon>Pseudomonadati</taxon>
        <taxon>Thermodesulfobacteriota</taxon>
        <taxon>Desulfovibrionia</taxon>
        <taxon>Desulfovibrionales</taxon>
        <taxon>Desulfovibrionaceae</taxon>
    </lineage>
</organism>
<dbReference type="Proteomes" id="UP001053296">
    <property type="component" value="Chromosome"/>
</dbReference>
<feature type="domain" description="Glycosyl transferase family 1" evidence="1">
    <location>
        <begin position="219"/>
        <end position="385"/>
    </location>
</feature>
<dbReference type="Gene3D" id="3.40.50.2000">
    <property type="entry name" value="Glycogen Phosphorylase B"/>
    <property type="match status" value="1"/>
</dbReference>
<dbReference type="GO" id="GO:0016740">
    <property type="term" value="F:transferase activity"/>
    <property type="evidence" value="ECO:0007669"/>
    <property type="project" value="UniProtKB-KW"/>
</dbReference>
<dbReference type="InterPro" id="IPR001296">
    <property type="entry name" value="Glyco_trans_1"/>
</dbReference>
<dbReference type="PANTHER" id="PTHR12526:SF638">
    <property type="entry name" value="SPORE COAT PROTEIN SA"/>
    <property type="match status" value="1"/>
</dbReference>
<accession>A0ABN6EQU5</accession>
<dbReference type="PANTHER" id="PTHR12526">
    <property type="entry name" value="GLYCOSYLTRANSFERASE"/>
    <property type="match status" value="1"/>
</dbReference>
<keyword evidence="3" id="KW-0808">Transferase</keyword>
<dbReference type="InterPro" id="IPR022623">
    <property type="entry name" value="Glyco_trans_4"/>
</dbReference>
<sequence length="418" mass="47471">MRVLIAHNNFPAQFRHIAEFLGHRKDTQVVFATKTLRREWHIPGITKAVFTPAKADTEQVHPLARTVDVNIRDGAAMIKLCQELKRRGFIPDVILGHSGWGQTLFLRDVFPDAPLISYFEWYYNADSPETLFDGKPRSDLRLAQLRTRNTPILHDLVSCDMGITPTAWQREQFPQEFQSKITPIHDGINTKYFAPLPDGPLPISELNLPNTDLTGAKELVTYCSRGMEPYRGFPQFYESLPAILDARPDCHVLIVGEDRICYSPHPQEGQCQSYVELMKSKVDLDESRVHFTGPLPYGKYKQVLHASSAHVYLTWPFVLSWSMLEAMSCGCLLVASDTEPVREVIRDNENGLLVDFHSPENIAATTIDALKRQEELTPIRQNARQTILDTYCLTKCLPVHLNFLIQAATNGQENFVNL</sequence>
<dbReference type="SUPFAM" id="SSF53756">
    <property type="entry name" value="UDP-Glycosyltransferase/glycogen phosphorylase"/>
    <property type="match status" value="1"/>
</dbReference>
<evidence type="ECO:0000313" key="3">
    <source>
        <dbReference type="EMBL" id="BCS87842.1"/>
    </source>
</evidence>
<proteinExistence type="predicted"/>
<gene>
    <name evidence="3" type="ORF">PSDVSF_10840</name>
</gene>
<dbReference type="RefSeq" id="WP_229594583.1">
    <property type="nucleotide sequence ID" value="NZ_AP024485.1"/>
</dbReference>
<name>A0ABN6EQU5_9BACT</name>
<evidence type="ECO:0000259" key="1">
    <source>
        <dbReference type="Pfam" id="PF00534"/>
    </source>
</evidence>
<dbReference type="Pfam" id="PF00534">
    <property type="entry name" value="Glycos_transf_1"/>
    <property type="match status" value="1"/>
</dbReference>